<dbReference type="InterPro" id="IPR000577">
    <property type="entry name" value="Carb_kinase_FGGY"/>
</dbReference>
<evidence type="ECO:0000256" key="4">
    <source>
        <dbReference type="ARBA" id="ARBA00022741"/>
    </source>
</evidence>
<evidence type="ECO:0000259" key="13">
    <source>
        <dbReference type="Pfam" id="PF02782"/>
    </source>
</evidence>
<keyword evidence="5 10" id="KW-0418">Kinase</keyword>
<feature type="binding site" evidence="10">
    <location>
        <position position="275"/>
    </location>
    <ligand>
        <name>ATP</name>
        <dbReference type="ChEBI" id="CHEBI:30616"/>
    </ligand>
</feature>
<comment type="catalytic activity">
    <reaction evidence="8 10">
        <text>glycerol + ATP = sn-glycerol 3-phosphate + ADP + H(+)</text>
        <dbReference type="Rhea" id="RHEA:21644"/>
        <dbReference type="ChEBI" id="CHEBI:15378"/>
        <dbReference type="ChEBI" id="CHEBI:17754"/>
        <dbReference type="ChEBI" id="CHEBI:30616"/>
        <dbReference type="ChEBI" id="CHEBI:57597"/>
        <dbReference type="ChEBI" id="CHEBI:456216"/>
        <dbReference type="EC" id="2.7.1.30"/>
    </reaction>
</comment>
<dbReference type="UniPathway" id="UPA00618">
    <property type="reaction ID" value="UER00672"/>
</dbReference>
<gene>
    <name evidence="10" type="primary">glpK</name>
    <name evidence="14" type="ORF">AVDCRST_MAG63-1489</name>
</gene>
<dbReference type="NCBIfam" id="TIGR01311">
    <property type="entry name" value="glycerol_kin"/>
    <property type="match status" value="1"/>
</dbReference>
<evidence type="ECO:0000256" key="9">
    <source>
        <dbReference type="ARBA" id="ARBA00054633"/>
    </source>
</evidence>
<sequence length="502" mass="54763">MVLDGAGDEIMNGTRSYILGLDQGTTSCRALLFDRAGRVVRVAQEEFTQSYPRPGWVEQDADEIWAVQERVMRQVAGAVGPEAIAAVGIANQRETAVVWDRATGAPLHPAIVWQCRRSTDICDQLRRAGAEVRFQQKTGLLLDPYFSGTKLTWLFENDPALRRRAEAGEVLFGTIDTWLLWKLTGGRVHATDVSNASRTLLFDIHARDWDDELLGLLGVPRAMLPQVRSSSEVYGHTDLLGGQPIPVAGMAGDQQAALFGQTCFAPGTAKNTYGTGCFLLMNVGGRPISPAHGLLATVAWELDGAVEYALEGSVFVAGAALQWLRDGLGILRETPESDALARAVPDTAGVYFVPAFTGLGTPHWNPEARGMITGLTRGTRREHLVRAALEAIAYQSKDVLDLMEQVSGVRITTLRVDGGAARNDFLLQFQADLLGVDVARPEVTETTARGAAFLAGLAVGFWRDRAELATLWQAERTFRPAMDAQERDEKCRGWKRAVAYQT</sequence>
<feature type="binding site" evidence="10">
    <location>
        <position position="253"/>
    </location>
    <ligand>
        <name>sn-glycerol 3-phosphate</name>
        <dbReference type="ChEBI" id="CHEBI:57597"/>
    </ligand>
</feature>
<feature type="binding site" evidence="10">
    <location>
        <position position="94"/>
    </location>
    <ligand>
        <name>glycerol</name>
        <dbReference type="ChEBI" id="CHEBI:17754"/>
    </ligand>
</feature>
<dbReference type="SUPFAM" id="SSF53067">
    <property type="entry name" value="Actin-like ATPase domain"/>
    <property type="match status" value="2"/>
</dbReference>
<comment type="activity regulation">
    <text evidence="10">Inhibited by fructose 1,6-bisphosphate (FBP).</text>
</comment>
<keyword evidence="6 10" id="KW-0319">Glycerol metabolism</keyword>
<feature type="binding site" evidence="10">
    <location>
        <position position="145"/>
    </location>
    <ligand>
        <name>glycerol</name>
        <dbReference type="ChEBI" id="CHEBI:17754"/>
    </ligand>
</feature>
<accession>A0A6J4I304</accession>
<dbReference type="EMBL" id="CADCTO010000184">
    <property type="protein sequence ID" value="CAA9240096.1"/>
    <property type="molecule type" value="Genomic_DNA"/>
</dbReference>
<dbReference type="InterPro" id="IPR043129">
    <property type="entry name" value="ATPase_NBD"/>
</dbReference>
<dbReference type="Pfam" id="PF00370">
    <property type="entry name" value="FGGY_N"/>
    <property type="match status" value="1"/>
</dbReference>
<keyword evidence="3 10" id="KW-0808">Transferase</keyword>
<organism evidence="14">
    <name type="scientific">uncultured Armatimonadetes bacterium</name>
    <dbReference type="NCBI Taxonomy" id="157466"/>
    <lineage>
        <taxon>Bacteria</taxon>
        <taxon>Bacillati</taxon>
        <taxon>Armatimonadota</taxon>
        <taxon>environmental samples</taxon>
    </lineage>
</organism>
<dbReference type="PANTHER" id="PTHR10196">
    <property type="entry name" value="SUGAR KINASE"/>
    <property type="match status" value="1"/>
</dbReference>
<dbReference type="PROSITE" id="PS00933">
    <property type="entry name" value="FGGY_KINASES_1"/>
    <property type="match status" value="1"/>
</dbReference>
<comment type="function">
    <text evidence="9 10">Key enzyme in the regulation of glycerol uptake and metabolism. Catalyzes the phosphorylation of glycerol to yield sn-glycerol 3-phosphate.</text>
</comment>
<dbReference type="InterPro" id="IPR018485">
    <property type="entry name" value="FGGY_C"/>
</dbReference>
<evidence type="ECO:0000256" key="3">
    <source>
        <dbReference type="ARBA" id="ARBA00022679"/>
    </source>
</evidence>
<dbReference type="InterPro" id="IPR018483">
    <property type="entry name" value="Carb_kinase_FGGY_CS"/>
</dbReference>
<evidence type="ECO:0000256" key="7">
    <source>
        <dbReference type="ARBA" id="ARBA00022840"/>
    </source>
</evidence>
<dbReference type="Pfam" id="PF02782">
    <property type="entry name" value="FGGY_C"/>
    <property type="match status" value="1"/>
</dbReference>
<feature type="domain" description="Carbohydrate kinase FGGY C-terminal" evidence="13">
    <location>
        <begin position="270"/>
        <end position="458"/>
    </location>
</feature>
<feature type="binding site" evidence="10">
    <location>
        <position position="26"/>
    </location>
    <ligand>
        <name>ATP</name>
        <dbReference type="ChEBI" id="CHEBI:30616"/>
    </ligand>
</feature>
<protein>
    <recommendedName>
        <fullName evidence="10">Glycerol kinase</fullName>
        <ecNumber evidence="10">2.7.1.30</ecNumber>
    </recommendedName>
    <alternativeName>
        <fullName evidence="10">ATP:glycerol 3-phosphotransferase</fullName>
    </alternativeName>
    <alternativeName>
        <fullName evidence="10">Glycerokinase</fullName>
        <shortName evidence="10">GK</shortName>
    </alternativeName>
</protein>
<dbReference type="InterPro" id="IPR018484">
    <property type="entry name" value="FGGY_N"/>
</dbReference>
<dbReference type="PIRSF" id="PIRSF000538">
    <property type="entry name" value="GlpK"/>
    <property type="match status" value="1"/>
</dbReference>
<dbReference type="GO" id="GO:0006072">
    <property type="term" value="P:glycerol-3-phosphate metabolic process"/>
    <property type="evidence" value="ECO:0007669"/>
    <property type="project" value="InterPro"/>
</dbReference>
<feature type="binding site" evidence="10">
    <location>
        <position position="275"/>
    </location>
    <ligand>
        <name>ADP</name>
        <dbReference type="ChEBI" id="CHEBI:456216"/>
    </ligand>
</feature>
<reference evidence="14" key="1">
    <citation type="submission" date="2020-02" db="EMBL/GenBank/DDBJ databases">
        <authorList>
            <person name="Meier V. D."/>
        </authorList>
    </citation>
    <scope>NUCLEOTIDE SEQUENCE</scope>
    <source>
        <strain evidence="14">AVDCRST_MAG63</strain>
    </source>
</reference>
<evidence type="ECO:0000256" key="1">
    <source>
        <dbReference type="ARBA" id="ARBA00005190"/>
    </source>
</evidence>
<feature type="domain" description="Carbohydrate kinase FGGY N-terminal" evidence="12">
    <location>
        <begin position="17"/>
        <end position="260"/>
    </location>
</feature>
<evidence type="ECO:0000259" key="12">
    <source>
        <dbReference type="Pfam" id="PF00370"/>
    </source>
</evidence>
<feature type="binding site" evidence="10">
    <location>
        <position position="254"/>
    </location>
    <ligand>
        <name>glycerol</name>
        <dbReference type="ChEBI" id="CHEBI:17754"/>
    </ligand>
</feature>
<feature type="binding site" evidence="10">
    <location>
        <position position="423"/>
    </location>
    <ligand>
        <name>ADP</name>
        <dbReference type="ChEBI" id="CHEBI:456216"/>
    </ligand>
</feature>
<name>A0A6J4I304_9BACT</name>
<feature type="binding site" evidence="10">
    <location>
        <position position="93"/>
    </location>
    <ligand>
        <name>sn-glycerol 3-phosphate</name>
        <dbReference type="ChEBI" id="CHEBI:57597"/>
    </ligand>
</feature>
<feature type="binding site" evidence="10">
    <location>
        <position position="318"/>
    </location>
    <ligand>
        <name>ATP</name>
        <dbReference type="ChEBI" id="CHEBI:30616"/>
    </ligand>
</feature>
<evidence type="ECO:0000256" key="5">
    <source>
        <dbReference type="ARBA" id="ARBA00022777"/>
    </source>
</evidence>
<dbReference type="AlphaFoldDB" id="A0A6J4I304"/>
<dbReference type="Gene3D" id="3.30.420.40">
    <property type="match status" value="2"/>
</dbReference>
<dbReference type="PANTHER" id="PTHR10196:SF69">
    <property type="entry name" value="GLYCEROL KINASE"/>
    <property type="match status" value="1"/>
</dbReference>
<evidence type="ECO:0000256" key="2">
    <source>
        <dbReference type="ARBA" id="ARBA00009156"/>
    </source>
</evidence>
<feature type="binding site" evidence="10">
    <location>
        <position position="145"/>
    </location>
    <ligand>
        <name>sn-glycerol 3-phosphate</name>
        <dbReference type="ChEBI" id="CHEBI:57597"/>
    </ligand>
</feature>
<feature type="binding site" evidence="10">
    <location>
        <position position="29"/>
    </location>
    <ligand>
        <name>ADP</name>
        <dbReference type="ChEBI" id="CHEBI:456216"/>
    </ligand>
</feature>
<feature type="binding site" evidence="10">
    <location>
        <position position="318"/>
    </location>
    <ligand>
        <name>ADP</name>
        <dbReference type="ChEBI" id="CHEBI:456216"/>
    </ligand>
</feature>
<dbReference type="FunFam" id="3.30.420.40:FF:000007">
    <property type="entry name" value="Glycerol kinase"/>
    <property type="match status" value="1"/>
</dbReference>
<feature type="binding site" evidence="10">
    <location>
        <position position="419"/>
    </location>
    <ligand>
        <name>ATP</name>
        <dbReference type="ChEBI" id="CHEBI:30616"/>
    </ligand>
</feature>
<feature type="binding site" evidence="10">
    <location>
        <position position="94"/>
    </location>
    <ligand>
        <name>sn-glycerol 3-phosphate</name>
        <dbReference type="ChEBI" id="CHEBI:57597"/>
    </ligand>
</feature>
<dbReference type="CDD" id="cd07786">
    <property type="entry name" value="FGGY_EcGK_like"/>
    <property type="match status" value="1"/>
</dbReference>
<dbReference type="PROSITE" id="PS00445">
    <property type="entry name" value="FGGY_KINASES_2"/>
    <property type="match status" value="1"/>
</dbReference>
<feature type="binding site" evidence="10">
    <location>
        <position position="253"/>
    </location>
    <ligand>
        <name>glycerol</name>
        <dbReference type="ChEBI" id="CHEBI:17754"/>
    </ligand>
</feature>
<feature type="binding site" evidence="10">
    <location>
        <position position="322"/>
    </location>
    <ligand>
        <name>ATP</name>
        <dbReference type="ChEBI" id="CHEBI:30616"/>
    </ligand>
</feature>
<dbReference type="GO" id="GO:0004370">
    <property type="term" value="F:glycerol kinase activity"/>
    <property type="evidence" value="ECO:0007669"/>
    <property type="project" value="UniProtKB-UniRule"/>
</dbReference>
<feature type="binding site" evidence="10">
    <location>
        <position position="25"/>
    </location>
    <ligand>
        <name>sn-glycerol 3-phosphate</name>
        <dbReference type="ChEBI" id="CHEBI:57597"/>
    </ligand>
</feature>
<proteinExistence type="inferred from homology"/>
<comment type="pathway">
    <text evidence="1 10">Polyol metabolism; glycerol degradation via glycerol kinase pathway; sn-glycerol 3-phosphate from glycerol: step 1/1.</text>
</comment>
<evidence type="ECO:0000256" key="10">
    <source>
        <dbReference type="HAMAP-Rule" id="MF_00186"/>
    </source>
</evidence>
<feature type="binding site" evidence="10">
    <location>
        <position position="27"/>
    </location>
    <ligand>
        <name>ATP</name>
        <dbReference type="ChEBI" id="CHEBI:30616"/>
    </ligand>
</feature>
<evidence type="ECO:0000256" key="11">
    <source>
        <dbReference type="RuleBase" id="RU003733"/>
    </source>
</evidence>
<feature type="binding site" evidence="10">
    <location>
        <position position="25"/>
    </location>
    <ligand>
        <name>ADP</name>
        <dbReference type="ChEBI" id="CHEBI:456216"/>
    </ligand>
</feature>
<dbReference type="HAMAP" id="MF_00186">
    <property type="entry name" value="Glycerol_kin"/>
    <property type="match status" value="1"/>
</dbReference>
<comment type="similarity">
    <text evidence="2 10 11">Belongs to the FGGY kinase family.</text>
</comment>
<keyword evidence="4 10" id="KW-0547">Nucleotide-binding</keyword>
<dbReference type="GO" id="GO:0005524">
    <property type="term" value="F:ATP binding"/>
    <property type="evidence" value="ECO:0007669"/>
    <property type="project" value="UniProtKB-UniRule"/>
</dbReference>
<dbReference type="EC" id="2.7.1.30" evidence="10"/>
<keyword evidence="7 10" id="KW-0067">ATP-binding</keyword>
<feature type="binding site" evidence="10">
    <location>
        <position position="419"/>
    </location>
    <ligand>
        <name>ADP</name>
        <dbReference type="ChEBI" id="CHEBI:456216"/>
    </ligand>
</feature>
<feature type="binding site" evidence="10">
    <location>
        <position position="25"/>
    </location>
    <ligand>
        <name>ATP</name>
        <dbReference type="ChEBI" id="CHEBI:30616"/>
    </ligand>
</feature>
<dbReference type="FunFam" id="3.30.420.40:FF:000008">
    <property type="entry name" value="Glycerol kinase"/>
    <property type="match status" value="1"/>
</dbReference>
<evidence type="ECO:0000256" key="8">
    <source>
        <dbReference type="ARBA" id="ARBA00052101"/>
    </source>
</evidence>
<dbReference type="GO" id="GO:0019563">
    <property type="term" value="P:glycerol catabolic process"/>
    <property type="evidence" value="ECO:0007669"/>
    <property type="project" value="UniProtKB-UniRule"/>
</dbReference>
<dbReference type="InterPro" id="IPR005999">
    <property type="entry name" value="Glycerol_kin"/>
</dbReference>
<evidence type="ECO:0000256" key="6">
    <source>
        <dbReference type="ARBA" id="ARBA00022798"/>
    </source>
</evidence>
<evidence type="ECO:0000313" key="14">
    <source>
        <dbReference type="EMBL" id="CAA9240096.1"/>
    </source>
</evidence>
<dbReference type="GO" id="GO:0005829">
    <property type="term" value="C:cytosol"/>
    <property type="evidence" value="ECO:0007669"/>
    <property type="project" value="TreeGrafter"/>
</dbReference>
<feature type="binding site" evidence="10">
    <location>
        <position position="93"/>
    </location>
    <ligand>
        <name>glycerol</name>
        <dbReference type="ChEBI" id="CHEBI:17754"/>
    </ligand>
</feature>
<dbReference type="NCBIfam" id="NF000756">
    <property type="entry name" value="PRK00047.1"/>
    <property type="match status" value="1"/>
</dbReference>